<dbReference type="PaxDb" id="6239-Y48E1B.11"/>
<dbReference type="Bgee" id="WBGene00013009">
    <property type="expression patterns" value="Expressed in adult organism and 1 other cell type or tissue"/>
</dbReference>
<dbReference type="HOGENOM" id="CLU_950729_0_0_1"/>
<dbReference type="OrthoDB" id="5874530at2759"/>
<dbReference type="FunCoup" id="O18201">
    <property type="interactions" value="373"/>
</dbReference>
<dbReference type="eggNOG" id="KOG4297">
    <property type="taxonomic scope" value="Eukaryota"/>
</dbReference>
<dbReference type="AlphaFoldDB" id="O18201"/>
<evidence type="ECO:0000313" key="1">
    <source>
        <dbReference type="EMBL" id="CAB07695.2"/>
    </source>
</evidence>
<evidence type="ECO:0000313" key="3">
    <source>
        <dbReference type="WormBase" id="Y48E1B.11"/>
    </source>
</evidence>
<dbReference type="CTD" id="190029"/>
<dbReference type="OMA" id="RYDYTTW"/>
<dbReference type="InParanoid" id="O18201"/>
<dbReference type="InterPro" id="IPR021942">
    <property type="entry name" value="DUF3557"/>
</dbReference>
<dbReference type="GeneID" id="190029"/>
<reference evidence="1 2" key="1">
    <citation type="journal article" date="1998" name="Science">
        <title>Genome sequence of the nematode C. elegans: a platform for investigating biology.</title>
        <authorList>
            <consortium name="The C. elegans sequencing consortium"/>
            <person name="Sulson J.E."/>
            <person name="Waterston R."/>
        </authorList>
    </citation>
    <scope>NUCLEOTIDE SEQUENCE [LARGE SCALE GENOMIC DNA]</scope>
    <source>
        <strain evidence="1 2">Bristol N2</strain>
    </source>
</reference>
<dbReference type="KEGG" id="cel:CELE_Y48E1B.11"/>
<evidence type="ECO:0000313" key="2">
    <source>
        <dbReference type="Proteomes" id="UP000001940"/>
    </source>
</evidence>
<dbReference type="RefSeq" id="NP_496855.2">
    <property type="nucleotide sequence ID" value="NM_064454.3"/>
</dbReference>
<dbReference type="Proteomes" id="UP000001940">
    <property type="component" value="Chromosome II"/>
</dbReference>
<dbReference type="WormBase" id="Y48E1B.11">
    <property type="protein sequence ID" value="CE44418"/>
    <property type="gene ID" value="WBGene00013009"/>
    <property type="gene designation" value="fbxc-23"/>
</dbReference>
<gene>
    <name evidence="1 3" type="primary">fbxc-23</name>
    <name evidence="1" type="ORF">CELE_Y48E1B.11</name>
    <name evidence="3" type="ORF">Y48E1B.11</name>
</gene>
<keyword evidence="2" id="KW-1185">Reference proteome</keyword>
<dbReference type="UCSC" id="Y48E1B.11">
    <property type="organism name" value="c. elegans"/>
</dbReference>
<sequence length="294" mass="34373">MYSESVPCIFKYLSFDKKSHLANFNSIFRKLEKKLPYHFNCIKIDTTREDWHFSIDKKYNFNIQTAQLGANVLFGGVQQFGILIASPEDSQTETFRKLVDFYLNRPGTSIHTLQILNHPYGLEACCQLNIRHIFVRMRIESLRYDYTTWFDCLRARPFETAEVDFVGMDYLILAEPVIYSAKKLCIKSSRAIPIRAISNLQSPWIFLDYNMTSPKVVNLCENWIQDKKPMGTTLTLFVFREKFELVNQAIDNRFEASSVQRSVEDREQVIVTSKDTNVKIFKNSQKQLIIQVVE</sequence>
<protein>
    <submittedName>
        <fullName evidence="1">FTH domain-containing protein</fullName>
    </submittedName>
</protein>
<dbReference type="PANTHER" id="PTHR31379">
    <property type="entry name" value="F-BOX C PROTEIN-RELATED-RELATED"/>
    <property type="match status" value="1"/>
</dbReference>
<proteinExistence type="predicted"/>
<dbReference type="PANTHER" id="PTHR31379:SF4">
    <property type="entry name" value="F-BOX C PROTEIN-RELATED"/>
    <property type="match status" value="1"/>
</dbReference>
<name>O18201_CAEEL</name>
<accession>O18201</accession>
<dbReference type="AGR" id="WB:WBGene00013009"/>
<organism evidence="1 2">
    <name type="scientific">Caenorhabditis elegans</name>
    <dbReference type="NCBI Taxonomy" id="6239"/>
    <lineage>
        <taxon>Eukaryota</taxon>
        <taxon>Metazoa</taxon>
        <taxon>Ecdysozoa</taxon>
        <taxon>Nematoda</taxon>
        <taxon>Chromadorea</taxon>
        <taxon>Rhabditida</taxon>
        <taxon>Rhabditina</taxon>
        <taxon>Rhabditomorpha</taxon>
        <taxon>Rhabditoidea</taxon>
        <taxon>Rhabditidae</taxon>
        <taxon>Peloderinae</taxon>
        <taxon>Caenorhabditis</taxon>
    </lineage>
</organism>
<dbReference type="EMBL" id="BX284602">
    <property type="protein sequence ID" value="CAB07695.2"/>
    <property type="molecule type" value="Genomic_DNA"/>
</dbReference>